<name>A0ABP8YWK8_9MICO</name>
<reference evidence="2" key="1">
    <citation type="journal article" date="2019" name="Int. J. Syst. Evol. Microbiol.">
        <title>The Global Catalogue of Microorganisms (GCM) 10K type strain sequencing project: providing services to taxonomists for standard genome sequencing and annotation.</title>
        <authorList>
            <consortium name="The Broad Institute Genomics Platform"/>
            <consortium name="The Broad Institute Genome Sequencing Center for Infectious Disease"/>
            <person name="Wu L."/>
            <person name="Ma J."/>
        </authorList>
    </citation>
    <scope>NUCLEOTIDE SEQUENCE [LARGE SCALE GENOMIC DNA]</scope>
    <source>
        <strain evidence="2">JCM 19015</strain>
    </source>
</reference>
<evidence type="ECO:0000313" key="1">
    <source>
        <dbReference type="EMBL" id="GAA4737283.1"/>
    </source>
</evidence>
<evidence type="ECO:0000313" key="2">
    <source>
        <dbReference type="Proteomes" id="UP001500121"/>
    </source>
</evidence>
<comment type="caution">
    <text evidence="1">The sequence shown here is derived from an EMBL/GenBank/DDBJ whole genome shotgun (WGS) entry which is preliminary data.</text>
</comment>
<dbReference type="Proteomes" id="UP001500121">
    <property type="component" value="Unassembled WGS sequence"/>
</dbReference>
<accession>A0ABP8YWK8</accession>
<proteinExistence type="predicted"/>
<gene>
    <name evidence="1" type="ORF">GCM10025783_04620</name>
</gene>
<protein>
    <recommendedName>
        <fullName evidence="3">Transcriptional regulator</fullName>
    </recommendedName>
</protein>
<sequence length="312" mass="34138">MDAWDIELVVVMQTVLGGGELRSLSRDVERGIRRRLLPGVYVDRARFDALPPRQQHLARMLAFAATCDEPPTFSHWSAAVAHDLPFLGDRLAAVHTITQRRSGRSRVGLSAHLLALPEADVVELHGLRVTAPARTAVDIACAAPFDDGLVVADAALHAGLVGSRSELREVLEAGVPRKGSVRAQEVIDFADGDAESPGESIGRHTMLRLGVERPVLQWEVRTINGVLVARLDFHFPSVNVGAEFDGRVKYFDPRFTGGAANEVLYREKRREDEARSRLAGLARFGWREAGSVQLLGPVLARAGVRPRSFVLL</sequence>
<keyword evidence="2" id="KW-1185">Reference proteome</keyword>
<dbReference type="RefSeq" id="WP_345479309.1">
    <property type="nucleotide sequence ID" value="NZ_BAABLP010000001.1"/>
</dbReference>
<evidence type="ECO:0008006" key="3">
    <source>
        <dbReference type="Google" id="ProtNLM"/>
    </source>
</evidence>
<organism evidence="1 2">
    <name type="scientific">Amnibacterium soli</name>
    <dbReference type="NCBI Taxonomy" id="1282736"/>
    <lineage>
        <taxon>Bacteria</taxon>
        <taxon>Bacillati</taxon>
        <taxon>Actinomycetota</taxon>
        <taxon>Actinomycetes</taxon>
        <taxon>Micrococcales</taxon>
        <taxon>Microbacteriaceae</taxon>
        <taxon>Amnibacterium</taxon>
    </lineage>
</organism>
<dbReference type="EMBL" id="BAABLP010000001">
    <property type="protein sequence ID" value="GAA4737283.1"/>
    <property type="molecule type" value="Genomic_DNA"/>
</dbReference>